<feature type="coiled-coil region" evidence="1">
    <location>
        <begin position="56"/>
        <end position="83"/>
    </location>
</feature>
<keyword evidence="1" id="KW-0175">Coiled coil</keyword>
<dbReference type="EMBL" id="KZ824279">
    <property type="protein sequence ID" value="RAL13542.1"/>
    <property type="molecule type" value="Genomic_DNA"/>
</dbReference>
<keyword evidence="3" id="KW-0812">Transmembrane</keyword>
<dbReference type="RefSeq" id="XP_025552696.1">
    <property type="nucleotide sequence ID" value="XM_025696294.1"/>
</dbReference>
<sequence length="378" mass="41513">MASTTSHGHAAVGSGTKEEAFVNFLLEQKEIRQIHSTACTPAHTLRGMATTLALALQTYADELEHTNSEHERMAKEIADSKNTTASMIAKRLHQTAHNRLGPGTQQFLSQVVGEDIALMDLSEGGRSDAAAGVPPPDQTGRPGDKMELEDVEMGEIGDDKQFIQAIATKFKKVQERTQGWWCRYRNRLSGAEFVKFSMVQIGTTKCPFWFEEGQFPPTDATHYHGYRESAKEPIEFPIQLLGETSDEKQPGRAVGTEAWRLLEYWPFSLFRRAGSDQAGGDEENNASAAGGQEQAEPAPTPDPKFWISVVPKDTTNNLEVQLGDSPASGWGVRLKEEPRPSGVGLVLTLVRVCLVAVGVVVGLCYWIEHSCSVWGLML</sequence>
<evidence type="ECO:0000256" key="3">
    <source>
        <dbReference type="SAM" id="Phobius"/>
    </source>
</evidence>
<feature type="transmembrane region" description="Helical" evidence="3">
    <location>
        <begin position="343"/>
        <end position="367"/>
    </location>
</feature>
<evidence type="ECO:0000256" key="1">
    <source>
        <dbReference type="SAM" id="Coils"/>
    </source>
</evidence>
<proteinExistence type="predicted"/>
<feature type="region of interest" description="Disordered" evidence="2">
    <location>
        <begin position="275"/>
        <end position="305"/>
    </location>
</feature>
<feature type="region of interest" description="Disordered" evidence="2">
    <location>
        <begin position="125"/>
        <end position="145"/>
    </location>
</feature>
<evidence type="ECO:0000313" key="5">
    <source>
        <dbReference type="Proteomes" id="UP000248961"/>
    </source>
</evidence>
<dbReference type="VEuPathDB" id="FungiDB:BO97DRAFT_413505"/>
<name>A0A395I020_ASPHC</name>
<keyword evidence="3" id="KW-0472">Membrane</keyword>
<organism evidence="4 5">
    <name type="scientific">Aspergillus homomorphus (strain CBS 101889)</name>
    <dbReference type="NCBI Taxonomy" id="1450537"/>
    <lineage>
        <taxon>Eukaryota</taxon>
        <taxon>Fungi</taxon>
        <taxon>Dikarya</taxon>
        <taxon>Ascomycota</taxon>
        <taxon>Pezizomycotina</taxon>
        <taxon>Eurotiomycetes</taxon>
        <taxon>Eurotiomycetidae</taxon>
        <taxon>Eurotiales</taxon>
        <taxon>Aspergillaceae</taxon>
        <taxon>Aspergillus</taxon>
        <taxon>Aspergillus subgen. Circumdati</taxon>
    </lineage>
</organism>
<dbReference type="AlphaFoldDB" id="A0A395I020"/>
<gene>
    <name evidence="4" type="ORF">BO97DRAFT_413505</name>
</gene>
<protein>
    <submittedName>
        <fullName evidence="4">Uncharacterized protein</fullName>
    </submittedName>
</protein>
<evidence type="ECO:0000313" key="4">
    <source>
        <dbReference type="EMBL" id="RAL13542.1"/>
    </source>
</evidence>
<keyword evidence="5" id="KW-1185">Reference proteome</keyword>
<evidence type="ECO:0000256" key="2">
    <source>
        <dbReference type="SAM" id="MobiDB-lite"/>
    </source>
</evidence>
<dbReference type="GeneID" id="37200583"/>
<keyword evidence="3" id="KW-1133">Transmembrane helix</keyword>
<reference evidence="4 5" key="1">
    <citation type="submission" date="2018-02" db="EMBL/GenBank/DDBJ databases">
        <title>The genomes of Aspergillus section Nigri reveals drivers in fungal speciation.</title>
        <authorList>
            <consortium name="DOE Joint Genome Institute"/>
            <person name="Vesth T.C."/>
            <person name="Nybo J."/>
            <person name="Theobald S."/>
            <person name="Brandl J."/>
            <person name="Frisvad J.C."/>
            <person name="Nielsen K.F."/>
            <person name="Lyhne E.K."/>
            <person name="Kogle M.E."/>
            <person name="Kuo A."/>
            <person name="Riley R."/>
            <person name="Clum A."/>
            <person name="Nolan M."/>
            <person name="Lipzen A."/>
            <person name="Salamov A."/>
            <person name="Henrissat B."/>
            <person name="Wiebenga A."/>
            <person name="De vries R.P."/>
            <person name="Grigoriev I.V."/>
            <person name="Mortensen U.H."/>
            <person name="Andersen M.R."/>
            <person name="Baker S.E."/>
        </authorList>
    </citation>
    <scope>NUCLEOTIDE SEQUENCE [LARGE SCALE GENOMIC DNA]</scope>
    <source>
        <strain evidence="4 5">CBS 101889</strain>
    </source>
</reference>
<accession>A0A395I020</accession>
<dbReference type="Proteomes" id="UP000248961">
    <property type="component" value="Unassembled WGS sequence"/>
</dbReference>